<proteinExistence type="predicted"/>
<reference evidence="3" key="1">
    <citation type="journal article" date="2019" name="Int. J. Syst. Evol. Microbiol.">
        <title>The Global Catalogue of Microorganisms (GCM) 10K type strain sequencing project: providing services to taxonomists for standard genome sequencing and annotation.</title>
        <authorList>
            <consortium name="The Broad Institute Genomics Platform"/>
            <consortium name="The Broad Institute Genome Sequencing Center for Infectious Disease"/>
            <person name="Wu L."/>
            <person name="Ma J."/>
        </authorList>
    </citation>
    <scope>NUCLEOTIDE SEQUENCE [LARGE SCALE GENOMIC DNA]</scope>
    <source>
        <strain evidence="3">KCTC 52344</strain>
    </source>
</reference>
<keyword evidence="1" id="KW-0812">Transmembrane</keyword>
<evidence type="ECO:0000313" key="2">
    <source>
        <dbReference type="EMBL" id="MFD2522105.1"/>
    </source>
</evidence>
<feature type="transmembrane region" description="Helical" evidence="1">
    <location>
        <begin position="115"/>
        <end position="133"/>
    </location>
</feature>
<feature type="transmembrane region" description="Helical" evidence="1">
    <location>
        <begin position="43"/>
        <end position="64"/>
    </location>
</feature>
<sequence length="307" mass="34804">MNILRAISVTSSQILTFVREQLTALNEAFRLPMATSIRSLRGLLISLLVGLFVSIIAVGMQPFGLDLFDHEQKTELLLGFGMMATLAMLIVKFVLPTIFPRFYNKSEWTIARQSLHFLVMVLLMTSMFVAYGNLFDIVAFKISDILKVLALSIIPVIVTTFIQQRVFHKKFVYCAENINNALQKLVSSGSNQTLSVLVLGEKGKTLSILPNQFIFAELAKESIDIYWQNFLGVEKTTIQASVEKELEAYPQFIYIDKNIIVNILGIQRVEANARGYQVKIARTPRLIAVPWRYHRNLEKIVQLSKSI</sequence>
<feature type="transmembrane region" description="Helical" evidence="1">
    <location>
        <begin position="76"/>
        <end position="95"/>
    </location>
</feature>
<dbReference type="EMBL" id="JBHULC010000013">
    <property type="protein sequence ID" value="MFD2522105.1"/>
    <property type="molecule type" value="Genomic_DNA"/>
</dbReference>
<protein>
    <recommendedName>
        <fullName evidence="4">HTH LytTR-type domain-containing protein</fullName>
    </recommendedName>
</protein>
<feature type="transmembrane region" description="Helical" evidence="1">
    <location>
        <begin position="145"/>
        <end position="162"/>
    </location>
</feature>
<keyword evidence="3" id="KW-1185">Reference proteome</keyword>
<keyword evidence="1" id="KW-1133">Transmembrane helix</keyword>
<dbReference type="Proteomes" id="UP001597510">
    <property type="component" value="Unassembled WGS sequence"/>
</dbReference>
<accession>A0ABW5J950</accession>
<evidence type="ECO:0000313" key="3">
    <source>
        <dbReference type="Proteomes" id="UP001597510"/>
    </source>
</evidence>
<evidence type="ECO:0008006" key="4">
    <source>
        <dbReference type="Google" id="ProtNLM"/>
    </source>
</evidence>
<name>A0ABW5J950_9BACT</name>
<dbReference type="RefSeq" id="WP_340240209.1">
    <property type="nucleotide sequence ID" value="NZ_JBBEWC010000019.1"/>
</dbReference>
<comment type="caution">
    <text evidence="2">The sequence shown here is derived from an EMBL/GenBank/DDBJ whole genome shotgun (WGS) entry which is preliminary data.</text>
</comment>
<gene>
    <name evidence="2" type="ORF">ACFSR2_14490</name>
</gene>
<organism evidence="2 3">
    <name type="scientific">Emticicia soli</name>
    <dbReference type="NCBI Taxonomy" id="2027878"/>
    <lineage>
        <taxon>Bacteria</taxon>
        <taxon>Pseudomonadati</taxon>
        <taxon>Bacteroidota</taxon>
        <taxon>Cytophagia</taxon>
        <taxon>Cytophagales</taxon>
        <taxon>Leadbetterellaceae</taxon>
        <taxon>Emticicia</taxon>
    </lineage>
</organism>
<evidence type="ECO:0000256" key="1">
    <source>
        <dbReference type="SAM" id="Phobius"/>
    </source>
</evidence>
<keyword evidence="1" id="KW-0472">Membrane</keyword>